<keyword evidence="1" id="KW-0805">Transcription regulation</keyword>
<dbReference type="Pfam" id="PF01638">
    <property type="entry name" value="HxlR"/>
    <property type="match status" value="1"/>
</dbReference>
<accession>A0A1G9S555</accession>
<dbReference type="InterPro" id="IPR036388">
    <property type="entry name" value="WH-like_DNA-bd_sf"/>
</dbReference>
<dbReference type="Proteomes" id="UP000198683">
    <property type="component" value="Unassembled WGS sequence"/>
</dbReference>
<dbReference type="PANTHER" id="PTHR33204">
    <property type="entry name" value="TRANSCRIPTIONAL REGULATOR, MARR FAMILY"/>
    <property type="match status" value="1"/>
</dbReference>
<evidence type="ECO:0000256" key="1">
    <source>
        <dbReference type="ARBA" id="ARBA00023015"/>
    </source>
</evidence>
<keyword evidence="6" id="KW-1185">Reference proteome</keyword>
<evidence type="ECO:0000256" key="3">
    <source>
        <dbReference type="ARBA" id="ARBA00023163"/>
    </source>
</evidence>
<dbReference type="STRING" id="683260.SAMN05421874_15223"/>
<reference evidence="5 6" key="1">
    <citation type="submission" date="2016-10" db="EMBL/GenBank/DDBJ databases">
        <authorList>
            <person name="de Groot N.N."/>
        </authorList>
    </citation>
    <scope>NUCLEOTIDE SEQUENCE [LARGE SCALE GENOMIC DNA]</scope>
    <source>
        <strain evidence="5 6">CGMCC 4.5681</strain>
    </source>
</reference>
<evidence type="ECO:0000259" key="4">
    <source>
        <dbReference type="PROSITE" id="PS51118"/>
    </source>
</evidence>
<sequence length="165" mass="18348">MPLSFEGVLADRSTWRLDNCSIGRSMEAIGTRSSMLVLREAFYGTTRFDDFVRRTKIGDAIVAARLKDLTDIGLFTKQPYREPGKRTRYEYLLTEKGRDLFPAVFALMQWGNKHLQGEDGGPLRLVEQGTGEPVVIGARTASGRDVDLEDLAIVAHGDWAGPQSD</sequence>
<evidence type="ECO:0000313" key="6">
    <source>
        <dbReference type="Proteomes" id="UP000198683"/>
    </source>
</evidence>
<keyword evidence="2 5" id="KW-0238">DNA-binding</keyword>
<dbReference type="OrthoDB" id="3526217at2"/>
<dbReference type="SUPFAM" id="SSF46785">
    <property type="entry name" value="Winged helix' DNA-binding domain"/>
    <property type="match status" value="1"/>
</dbReference>
<dbReference type="GO" id="GO:0003677">
    <property type="term" value="F:DNA binding"/>
    <property type="evidence" value="ECO:0007669"/>
    <property type="project" value="UniProtKB-KW"/>
</dbReference>
<gene>
    <name evidence="5" type="ORF">SAMN05421874_15223</name>
</gene>
<dbReference type="EMBL" id="FNFB01000052">
    <property type="protein sequence ID" value="SDM30698.1"/>
    <property type="molecule type" value="Genomic_DNA"/>
</dbReference>
<dbReference type="AlphaFoldDB" id="A0A1G9S555"/>
<feature type="domain" description="HTH hxlR-type" evidence="4">
    <location>
        <begin position="20"/>
        <end position="119"/>
    </location>
</feature>
<dbReference type="RefSeq" id="WP_090774085.1">
    <property type="nucleotide sequence ID" value="NZ_FNFB01000052.1"/>
</dbReference>
<evidence type="ECO:0000256" key="2">
    <source>
        <dbReference type="ARBA" id="ARBA00023125"/>
    </source>
</evidence>
<proteinExistence type="predicted"/>
<dbReference type="InterPro" id="IPR036390">
    <property type="entry name" value="WH_DNA-bd_sf"/>
</dbReference>
<dbReference type="PANTHER" id="PTHR33204:SF18">
    <property type="entry name" value="TRANSCRIPTIONAL REGULATORY PROTEIN"/>
    <property type="match status" value="1"/>
</dbReference>
<organism evidence="5 6">
    <name type="scientific">Nonomuraea maritima</name>
    <dbReference type="NCBI Taxonomy" id="683260"/>
    <lineage>
        <taxon>Bacteria</taxon>
        <taxon>Bacillati</taxon>
        <taxon>Actinomycetota</taxon>
        <taxon>Actinomycetes</taxon>
        <taxon>Streptosporangiales</taxon>
        <taxon>Streptosporangiaceae</taxon>
        <taxon>Nonomuraea</taxon>
    </lineage>
</organism>
<dbReference type="InterPro" id="IPR002577">
    <property type="entry name" value="HTH_HxlR"/>
</dbReference>
<protein>
    <submittedName>
        <fullName evidence="5">DNA-binding transcriptional regulator, HxlR family</fullName>
    </submittedName>
</protein>
<dbReference type="PROSITE" id="PS51118">
    <property type="entry name" value="HTH_HXLR"/>
    <property type="match status" value="1"/>
</dbReference>
<dbReference type="Gene3D" id="1.10.10.10">
    <property type="entry name" value="Winged helix-like DNA-binding domain superfamily/Winged helix DNA-binding domain"/>
    <property type="match status" value="1"/>
</dbReference>
<evidence type="ECO:0000313" key="5">
    <source>
        <dbReference type="EMBL" id="SDM30698.1"/>
    </source>
</evidence>
<name>A0A1G9S555_9ACTN</name>
<keyword evidence="3" id="KW-0804">Transcription</keyword>